<dbReference type="AlphaFoldDB" id="A0A1B0DPW4"/>
<evidence type="ECO:0000256" key="5">
    <source>
        <dbReference type="ARBA" id="ARBA00023136"/>
    </source>
</evidence>
<keyword evidence="5" id="KW-0472">Membrane</keyword>
<reference evidence="6" key="1">
    <citation type="submission" date="2022-08" db="UniProtKB">
        <authorList>
            <consortium name="EnsemblMetazoa"/>
        </authorList>
    </citation>
    <scope>IDENTIFICATION</scope>
    <source>
        <strain evidence="6">Israel</strain>
    </source>
</reference>
<evidence type="ECO:0000256" key="4">
    <source>
        <dbReference type="ARBA" id="ARBA00022989"/>
    </source>
</evidence>
<keyword evidence="4" id="KW-1133">Transmembrane helix</keyword>
<keyword evidence="7" id="KW-1185">Reference proteome</keyword>
<evidence type="ECO:0000256" key="2">
    <source>
        <dbReference type="ARBA" id="ARBA00009066"/>
    </source>
</evidence>
<name>A0A1B0DPW4_PHLPP</name>
<dbReference type="EMBL" id="AJVK01018651">
    <property type="status" value="NOT_ANNOTATED_CDS"/>
    <property type="molecule type" value="Genomic_DNA"/>
</dbReference>
<dbReference type="GO" id="GO:0045048">
    <property type="term" value="P:protein insertion into ER membrane"/>
    <property type="evidence" value="ECO:0007669"/>
    <property type="project" value="InterPro"/>
</dbReference>
<dbReference type="PANTHER" id="PTHR13193:SF0">
    <property type="entry name" value="PAT COMPLEX SUBUNIT ASTERIX"/>
    <property type="match status" value="1"/>
</dbReference>
<dbReference type="PANTHER" id="PTHR13193">
    <property type="entry name" value="CGI-140"/>
    <property type="match status" value="1"/>
</dbReference>
<keyword evidence="3" id="KW-0812">Transmembrane</keyword>
<accession>A0A1B0DPW4</accession>
<sequence length="117" mass="12879">MSSATVNPCHPDKVNRYKPPSGNGQKENEDLMSDYMDILGMAFSMCGVMMGSSSHISPHSFHLPYNRVLDDLKQILSSLMLNVSAVVMSSLQNPTLLTPSCADLLRFPTHQNSKGKH</sequence>
<dbReference type="Pfam" id="PF03669">
    <property type="entry name" value="ASTER"/>
    <property type="match status" value="1"/>
</dbReference>
<evidence type="ECO:0000256" key="1">
    <source>
        <dbReference type="ARBA" id="ARBA00004370"/>
    </source>
</evidence>
<protein>
    <submittedName>
        <fullName evidence="6">Uncharacterized protein</fullName>
    </submittedName>
</protein>
<evidence type="ECO:0000256" key="3">
    <source>
        <dbReference type="ARBA" id="ARBA00022692"/>
    </source>
</evidence>
<comment type="similarity">
    <text evidence="2">Belongs to the Asterix family.</text>
</comment>
<evidence type="ECO:0000313" key="7">
    <source>
        <dbReference type="Proteomes" id="UP000092462"/>
    </source>
</evidence>
<dbReference type="GO" id="GO:0044183">
    <property type="term" value="F:protein folding chaperone"/>
    <property type="evidence" value="ECO:0007669"/>
    <property type="project" value="InterPro"/>
</dbReference>
<organism evidence="6 7">
    <name type="scientific">Phlebotomus papatasi</name>
    <name type="common">Sandfly</name>
    <dbReference type="NCBI Taxonomy" id="29031"/>
    <lineage>
        <taxon>Eukaryota</taxon>
        <taxon>Metazoa</taxon>
        <taxon>Ecdysozoa</taxon>
        <taxon>Arthropoda</taxon>
        <taxon>Hexapoda</taxon>
        <taxon>Insecta</taxon>
        <taxon>Pterygota</taxon>
        <taxon>Neoptera</taxon>
        <taxon>Endopterygota</taxon>
        <taxon>Diptera</taxon>
        <taxon>Nematocera</taxon>
        <taxon>Psychodoidea</taxon>
        <taxon>Psychodidae</taxon>
        <taxon>Phlebotomus</taxon>
        <taxon>Phlebotomus</taxon>
    </lineage>
</organism>
<dbReference type="EnsemblMetazoa" id="PPAI010554-RA">
    <property type="protein sequence ID" value="PPAI010554-PA"/>
    <property type="gene ID" value="PPAI010554"/>
</dbReference>
<comment type="subcellular location">
    <subcellularLocation>
        <location evidence="1">Membrane</location>
    </subcellularLocation>
</comment>
<proteinExistence type="inferred from homology"/>
<evidence type="ECO:0000313" key="6">
    <source>
        <dbReference type="EnsemblMetazoa" id="PPAI010554-PA"/>
    </source>
</evidence>
<dbReference type="InterPro" id="IPR005351">
    <property type="entry name" value="ASTER"/>
</dbReference>
<dbReference type="GO" id="GO:0005789">
    <property type="term" value="C:endoplasmic reticulum membrane"/>
    <property type="evidence" value="ECO:0007669"/>
    <property type="project" value="InterPro"/>
</dbReference>
<dbReference type="VEuPathDB" id="VectorBase:PPAI010554"/>
<dbReference type="Proteomes" id="UP000092462">
    <property type="component" value="Unassembled WGS sequence"/>
</dbReference>
<dbReference type="VEuPathDB" id="VectorBase:PPAPM1_000483"/>